<accession>A0ABT2KCY6</accession>
<name>A0ABT2KCY6_9RHOB</name>
<evidence type="ECO:0000313" key="2">
    <source>
        <dbReference type="Proteomes" id="UP001320702"/>
    </source>
</evidence>
<comment type="caution">
    <text evidence="1">The sequence shown here is derived from an EMBL/GenBank/DDBJ whole genome shotgun (WGS) entry which is preliminary data.</text>
</comment>
<gene>
    <name evidence="1" type="ORF">MU516_16235</name>
</gene>
<dbReference type="EMBL" id="JANAVZ010000011">
    <property type="protein sequence ID" value="MCT4334410.1"/>
    <property type="molecule type" value="Genomic_DNA"/>
</dbReference>
<evidence type="ECO:0000313" key="1">
    <source>
        <dbReference type="EMBL" id="MCT4334410.1"/>
    </source>
</evidence>
<sequence>MAEQILNGLTMKVDEATLVYIGTKAQREDLADAVRLIRDSPGMSYRTACDACIEWWLSVGPDTSADRFSISVGTLSKMANEGHIPSWEKARVLYAFFSFGWDKGPLITTRGLGGVPRNSGERFADSLLRHFNEILFRPYESLAGLAGDNWEAYRPSWRTGGDGYIIRSHVEIRRKGNAYWLREHQKFEFRGYPVDEVDEGVLFPFAQSIACLSKDLGNVCMKCYSFTMREPEPSQHTSTEIMSGSVMAISNQGPHWSGPIFLRRVQGPRGPLAHVHISALENDPNLADVLDDLRARELKGHLPSKQNK</sequence>
<proteinExistence type="predicted"/>
<reference evidence="1 2" key="1">
    <citation type="submission" date="2022-04" db="EMBL/GenBank/DDBJ databases">
        <title>Paracoccus sp. YLB-12 draft genome sequence.</title>
        <authorList>
            <person name="Yu L."/>
        </authorList>
    </citation>
    <scope>NUCLEOTIDE SEQUENCE [LARGE SCALE GENOMIC DNA]</scope>
    <source>
        <strain evidence="1 2">YLB-12</strain>
    </source>
</reference>
<keyword evidence="2" id="KW-1185">Reference proteome</keyword>
<dbReference type="RefSeq" id="WP_260278324.1">
    <property type="nucleotide sequence ID" value="NZ_JANAVZ010000011.1"/>
</dbReference>
<dbReference type="Proteomes" id="UP001320702">
    <property type="component" value="Unassembled WGS sequence"/>
</dbReference>
<protein>
    <submittedName>
        <fullName evidence="1">Uncharacterized protein</fullName>
    </submittedName>
</protein>
<organism evidence="1 2">
    <name type="scientific">Paracoccus maritimus</name>
    <dbReference type="NCBI Taxonomy" id="2933292"/>
    <lineage>
        <taxon>Bacteria</taxon>
        <taxon>Pseudomonadati</taxon>
        <taxon>Pseudomonadota</taxon>
        <taxon>Alphaproteobacteria</taxon>
        <taxon>Rhodobacterales</taxon>
        <taxon>Paracoccaceae</taxon>
        <taxon>Paracoccus</taxon>
    </lineage>
</organism>